<proteinExistence type="predicted"/>
<dbReference type="EMBL" id="LQRT01000035">
    <property type="protein sequence ID" value="KZS39377.1"/>
    <property type="molecule type" value="Genomic_DNA"/>
</dbReference>
<protein>
    <recommendedName>
        <fullName evidence="3">Collagen-like protein</fullName>
    </recommendedName>
</protein>
<evidence type="ECO:0000313" key="2">
    <source>
        <dbReference type="Proteomes" id="UP000076715"/>
    </source>
</evidence>
<comment type="caution">
    <text evidence="1">The sequence shown here is derived from an EMBL/GenBank/DDBJ whole genome shotgun (WGS) entry which is preliminary data.</text>
</comment>
<sequence length="166" mass="18240">MSFIVLSCEGEDGAIGPQGEQGLQGNTGESGTANIIYSEWINTGLSDNITSVNTSFTFDAPEINAEILNSGIILVYGRFFDTNNGIRVYQLPITVGVGSTRLSYLFNASSGKIEVRINSAEIIGTNDFLQQYRYVIIPQDQASKSSLDYTKMSYQEIKNILEIPFE</sequence>
<dbReference type="AlphaFoldDB" id="A0A162YVB0"/>
<dbReference type="STRING" id="1642818.AWE51_12610"/>
<evidence type="ECO:0000313" key="1">
    <source>
        <dbReference type="EMBL" id="KZS39377.1"/>
    </source>
</evidence>
<organism evidence="1 2">
    <name type="scientific">Aquimarina aggregata</name>
    <dbReference type="NCBI Taxonomy" id="1642818"/>
    <lineage>
        <taxon>Bacteria</taxon>
        <taxon>Pseudomonadati</taxon>
        <taxon>Bacteroidota</taxon>
        <taxon>Flavobacteriia</taxon>
        <taxon>Flavobacteriales</taxon>
        <taxon>Flavobacteriaceae</taxon>
        <taxon>Aquimarina</taxon>
    </lineage>
</organism>
<name>A0A162YVB0_9FLAO</name>
<accession>A0A162YVB0</accession>
<evidence type="ECO:0008006" key="3">
    <source>
        <dbReference type="Google" id="ProtNLM"/>
    </source>
</evidence>
<reference evidence="1 2" key="1">
    <citation type="submission" date="2016-01" db="EMBL/GenBank/DDBJ databases">
        <title>The draft genome sequence of Aquimarina sp. RZW4-3-2.</title>
        <authorList>
            <person name="Wang Y."/>
        </authorList>
    </citation>
    <scope>NUCLEOTIDE SEQUENCE [LARGE SCALE GENOMIC DNA]</scope>
    <source>
        <strain evidence="1 2">RZW4-3-2</strain>
    </source>
</reference>
<dbReference type="Gene3D" id="1.20.5.320">
    <property type="entry name" value="6-Phosphogluconate Dehydrogenase, domain 3"/>
    <property type="match status" value="1"/>
</dbReference>
<keyword evidence="2" id="KW-1185">Reference proteome</keyword>
<gene>
    <name evidence="1" type="ORF">AWE51_12610</name>
</gene>
<dbReference type="Proteomes" id="UP000076715">
    <property type="component" value="Unassembled WGS sequence"/>
</dbReference>